<evidence type="ECO:0000313" key="1">
    <source>
        <dbReference type="EMBL" id="KAH7907891.1"/>
    </source>
</evidence>
<sequence>MAHLSTAPPLDANFYKIGAEELSFFKSSTGIQDDDALKEHILIIQEKAYAVAPYPCIRLFAFTELRISNHPVYRLALKLGRERKDAILLDIGCCFGNDVRKAVADGFPVQNVLAMDLVPDLWDLGHEMFKTTPGSFPAHFIAGDAFDPDMLSIEEPLATTGAGRPREALDLSTFNSLNPLRGRLSAIHAASLFHLFDEEKQRHLAHALAGLLSPEPNSVIFGAHRGAPKNKVLSDVANATMFAMFCHSPDSWVELWDGDVFPRGTVRVEATLKDVVVKNEKAWMLVWSVTRL</sequence>
<organism evidence="1 2">
    <name type="scientific">Hygrophoropsis aurantiaca</name>
    <dbReference type="NCBI Taxonomy" id="72124"/>
    <lineage>
        <taxon>Eukaryota</taxon>
        <taxon>Fungi</taxon>
        <taxon>Dikarya</taxon>
        <taxon>Basidiomycota</taxon>
        <taxon>Agaricomycotina</taxon>
        <taxon>Agaricomycetes</taxon>
        <taxon>Agaricomycetidae</taxon>
        <taxon>Boletales</taxon>
        <taxon>Coniophorineae</taxon>
        <taxon>Hygrophoropsidaceae</taxon>
        <taxon>Hygrophoropsis</taxon>
    </lineage>
</organism>
<dbReference type="EMBL" id="MU267861">
    <property type="protein sequence ID" value="KAH7907891.1"/>
    <property type="molecule type" value="Genomic_DNA"/>
</dbReference>
<reference evidence="1" key="1">
    <citation type="journal article" date="2021" name="New Phytol.">
        <title>Evolutionary innovations through gain and loss of genes in the ectomycorrhizal Boletales.</title>
        <authorList>
            <person name="Wu G."/>
            <person name="Miyauchi S."/>
            <person name="Morin E."/>
            <person name="Kuo A."/>
            <person name="Drula E."/>
            <person name="Varga T."/>
            <person name="Kohler A."/>
            <person name="Feng B."/>
            <person name="Cao Y."/>
            <person name="Lipzen A."/>
            <person name="Daum C."/>
            <person name="Hundley H."/>
            <person name="Pangilinan J."/>
            <person name="Johnson J."/>
            <person name="Barry K."/>
            <person name="LaButti K."/>
            <person name="Ng V."/>
            <person name="Ahrendt S."/>
            <person name="Min B."/>
            <person name="Choi I.G."/>
            <person name="Park H."/>
            <person name="Plett J.M."/>
            <person name="Magnuson J."/>
            <person name="Spatafora J.W."/>
            <person name="Nagy L.G."/>
            <person name="Henrissat B."/>
            <person name="Grigoriev I.V."/>
            <person name="Yang Z.L."/>
            <person name="Xu J."/>
            <person name="Martin F.M."/>
        </authorList>
    </citation>
    <scope>NUCLEOTIDE SEQUENCE</scope>
    <source>
        <strain evidence="1">ATCC 28755</strain>
    </source>
</reference>
<gene>
    <name evidence="1" type="ORF">BJ138DRAFT_425752</name>
</gene>
<dbReference type="Proteomes" id="UP000790377">
    <property type="component" value="Unassembled WGS sequence"/>
</dbReference>
<accession>A0ACB8A4D5</accession>
<proteinExistence type="predicted"/>
<name>A0ACB8A4D5_9AGAM</name>
<comment type="caution">
    <text evidence="1">The sequence shown here is derived from an EMBL/GenBank/DDBJ whole genome shotgun (WGS) entry which is preliminary data.</text>
</comment>
<keyword evidence="2" id="KW-1185">Reference proteome</keyword>
<protein>
    <submittedName>
        <fullName evidence="1">Uncharacterized protein</fullName>
    </submittedName>
</protein>
<evidence type="ECO:0000313" key="2">
    <source>
        <dbReference type="Proteomes" id="UP000790377"/>
    </source>
</evidence>